<proteinExistence type="predicted"/>
<dbReference type="Proteomes" id="UP000831485">
    <property type="component" value="Chromosome"/>
</dbReference>
<protein>
    <submittedName>
        <fullName evidence="1">Uncharacterized protein</fullName>
    </submittedName>
</protein>
<evidence type="ECO:0000313" key="2">
    <source>
        <dbReference type="EMBL" id="UPU36303.1"/>
    </source>
</evidence>
<sequence length="216" mass="24024">MLVPKHDLSSLSKLSDGDLIHEIRTFAGRIRGHAAFQDVGKHVPVAETFDSLAELLGQKSNAAKHGDKLMAEERDNTREEIFMKVTFACQHSVMFATYHKDPSLMDVGYDLSHRVYTTKPATASVPGQPTKVELKPGPKGSGIYYVLVNKVAGMGSLEVQFTENPNDESSWKSAERAYKCKVEMKGDLVKRYYIRARYHNSAGYGPWSSVVDIVLS</sequence>
<dbReference type="EMBL" id="BLXY01000026">
    <property type="protein sequence ID" value="GFO66403.1"/>
    <property type="molecule type" value="Genomic_DNA"/>
</dbReference>
<name>A0A6V8N444_9BACT</name>
<keyword evidence="4" id="KW-1185">Reference proteome</keyword>
<reference evidence="2" key="3">
    <citation type="submission" date="2022-04" db="EMBL/GenBank/DDBJ databases">
        <authorList>
            <person name="Liu G."/>
        </authorList>
    </citation>
    <scope>NUCLEOTIDE SEQUENCE</scope>
    <source>
        <strain evidence="2">RG22</strain>
    </source>
</reference>
<dbReference type="EMBL" id="CP096574">
    <property type="protein sequence ID" value="UPU36303.1"/>
    <property type="molecule type" value="Genomic_DNA"/>
</dbReference>
<reference evidence="3" key="1">
    <citation type="submission" date="2020-06" db="EMBL/GenBank/DDBJ databases">
        <title>Draft genomic sequecing of Geomonas sp. Red736.</title>
        <authorList>
            <person name="Itoh H."/>
            <person name="Xu Z.X."/>
            <person name="Ushijima N."/>
            <person name="Masuda Y."/>
            <person name="Shiratori Y."/>
            <person name="Senoo K."/>
        </authorList>
    </citation>
    <scope>NUCLEOTIDE SEQUENCE [LARGE SCALE GENOMIC DNA]</scope>
    <source>
        <strain evidence="3">Red736</strain>
    </source>
</reference>
<dbReference type="AlphaFoldDB" id="A0A6V8N444"/>
<dbReference type="Proteomes" id="UP000568888">
    <property type="component" value="Unassembled WGS sequence"/>
</dbReference>
<accession>A0A6V8N444</accession>
<organism evidence="1 3">
    <name type="scientific">Geomonas paludis</name>
    <dbReference type="NCBI Taxonomy" id="2740185"/>
    <lineage>
        <taxon>Bacteria</taxon>
        <taxon>Pseudomonadati</taxon>
        <taxon>Thermodesulfobacteriota</taxon>
        <taxon>Desulfuromonadia</taxon>
        <taxon>Geobacterales</taxon>
        <taxon>Geobacteraceae</taxon>
        <taxon>Geomonas</taxon>
    </lineage>
</organism>
<evidence type="ECO:0000313" key="3">
    <source>
        <dbReference type="Proteomes" id="UP000568888"/>
    </source>
</evidence>
<reference evidence="1" key="2">
    <citation type="journal article" date="2021" name="Int. J. Syst. Evol. Microbiol.">
        <title>Geomonas silvestris sp. nov., Geomonas paludis sp. nov. and Geomonas limicola sp. nov., isolated from terrestrial environments, and emended description of the genus Geomonas.</title>
        <authorList>
            <person name="Itoh H."/>
            <person name="Xu Z."/>
            <person name="Masuda Y."/>
            <person name="Ushijima N."/>
            <person name="Hayakawa C."/>
            <person name="Shiratori Y."/>
            <person name="Senoo K."/>
        </authorList>
    </citation>
    <scope>NUCLEOTIDE SEQUENCE</scope>
    <source>
        <strain evidence="1">Red736</strain>
    </source>
</reference>
<dbReference type="RefSeq" id="WP_183351362.1">
    <property type="nucleotide sequence ID" value="NZ_BLXY01000026.1"/>
</dbReference>
<evidence type="ECO:0000313" key="1">
    <source>
        <dbReference type="EMBL" id="GFO66403.1"/>
    </source>
</evidence>
<evidence type="ECO:0000313" key="4">
    <source>
        <dbReference type="Proteomes" id="UP000831485"/>
    </source>
</evidence>
<gene>
    <name evidence="1" type="ORF">GMPD_43220</name>
    <name evidence="2" type="ORF">M1B72_00955</name>
</gene>